<dbReference type="GO" id="GO:0006260">
    <property type="term" value="P:DNA replication"/>
    <property type="evidence" value="ECO:0007669"/>
    <property type="project" value="UniProtKB-KW"/>
</dbReference>
<keyword evidence="4" id="KW-0238">DNA-binding</keyword>
<dbReference type="CDD" id="cd04478">
    <property type="entry name" value="RPA2_DBD_D"/>
    <property type="match status" value="1"/>
</dbReference>
<dbReference type="GO" id="GO:0006289">
    <property type="term" value="P:nucleotide-excision repair"/>
    <property type="evidence" value="ECO:0007669"/>
    <property type="project" value="TreeGrafter"/>
</dbReference>
<feature type="region of interest" description="Disordered" evidence="6">
    <location>
        <begin position="1"/>
        <end position="27"/>
    </location>
</feature>
<dbReference type="GO" id="GO:0000781">
    <property type="term" value="C:chromosome, telomeric region"/>
    <property type="evidence" value="ECO:0007669"/>
    <property type="project" value="TreeGrafter"/>
</dbReference>
<comment type="similarity">
    <text evidence="2">Belongs to the replication factor A protein 2 family.</text>
</comment>
<dbReference type="InterPro" id="IPR040260">
    <property type="entry name" value="RFA2-like"/>
</dbReference>
<dbReference type="PANTHER" id="PTHR13989">
    <property type="entry name" value="REPLICATION PROTEIN A-RELATED"/>
    <property type="match status" value="1"/>
</dbReference>
<feature type="compositionally biased region" description="Polar residues" evidence="6">
    <location>
        <begin position="9"/>
        <end position="27"/>
    </location>
</feature>
<gene>
    <name evidence="8" type="primary">RFA2</name>
    <name evidence="8" type="ORF">TWF718_000604</name>
</gene>
<comment type="caution">
    <text evidence="8">The sequence shown here is derived from an EMBL/GenBank/DDBJ whole genome shotgun (WGS) entry which is preliminary data.</text>
</comment>
<dbReference type="EMBL" id="JAVHNR010000001">
    <property type="protein sequence ID" value="KAK6356232.1"/>
    <property type="molecule type" value="Genomic_DNA"/>
</dbReference>
<dbReference type="SUPFAM" id="SSF46785">
    <property type="entry name" value="Winged helix' DNA-binding domain"/>
    <property type="match status" value="1"/>
</dbReference>
<dbReference type="InterPro" id="IPR012340">
    <property type="entry name" value="NA-bd_OB-fold"/>
</dbReference>
<proteinExistence type="inferred from homology"/>
<dbReference type="GO" id="GO:0000724">
    <property type="term" value="P:double-strand break repair via homologous recombination"/>
    <property type="evidence" value="ECO:0007669"/>
    <property type="project" value="TreeGrafter"/>
</dbReference>
<dbReference type="Gene3D" id="1.10.10.10">
    <property type="entry name" value="Winged helix-like DNA-binding domain superfamily/Winged helix DNA-binding domain"/>
    <property type="match status" value="1"/>
</dbReference>
<evidence type="ECO:0000259" key="7">
    <source>
        <dbReference type="Pfam" id="PF08784"/>
    </source>
</evidence>
<evidence type="ECO:0000256" key="5">
    <source>
        <dbReference type="ARBA" id="ARBA00023242"/>
    </source>
</evidence>
<dbReference type="Proteomes" id="UP001313282">
    <property type="component" value="Unassembled WGS sequence"/>
</dbReference>
<dbReference type="GO" id="GO:0005662">
    <property type="term" value="C:DNA replication factor A complex"/>
    <property type="evidence" value="ECO:0007669"/>
    <property type="project" value="TreeGrafter"/>
</dbReference>
<reference evidence="8 9" key="1">
    <citation type="submission" date="2019-10" db="EMBL/GenBank/DDBJ databases">
        <authorList>
            <person name="Palmer J.M."/>
        </authorList>
    </citation>
    <scope>NUCLEOTIDE SEQUENCE [LARGE SCALE GENOMIC DNA]</scope>
    <source>
        <strain evidence="8 9">TWF718</strain>
    </source>
</reference>
<keyword evidence="9" id="KW-1185">Reference proteome</keyword>
<dbReference type="Gene3D" id="2.40.50.140">
    <property type="entry name" value="Nucleic acid-binding proteins"/>
    <property type="match status" value="1"/>
</dbReference>
<comment type="subcellular location">
    <subcellularLocation>
        <location evidence="1">Nucleus</location>
    </subcellularLocation>
</comment>
<evidence type="ECO:0000256" key="6">
    <source>
        <dbReference type="SAM" id="MobiDB-lite"/>
    </source>
</evidence>
<dbReference type="GO" id="GO:0003697">
    <property type="term" value="F:single-stranded DNA binding"/>
    <property type="evidence" value="ECO:0007669"/>
    <property type="project" value="TreeGrafter"/>
</dbReference>
<accession>A0AAN8RM40</accession>
<keyword evidence="5" id="KW-0539">Nucleus</keyword>
<sequence length="276" mass="29954">MASYDGGYTNDSQFGTQASPGKSQARNTLRPVTIKQILEAQTPHDDSTFVIDDVEVGNVTFVAQIRSISDQETSSTYKLEDGTGSIEVKLFRDNRNSMVDDDGENGPSRENGLQINSYARVVGNIKQFNNKRNITTQNVKPVTDFNEIQCHFLEATAVHLHFTRGPPESQQARHTGGGMAYHQQEAYGEDAVMGGTGAAGAVPGGIALPPGISANAKKIYLYLKNRQDSSEGVHVNLIGDATKIPMGDTYKAVDELLSNGVCFTTMDDEHIACMDF</sequence>
<protein>
    <submittedName>
        <fullName evidence="8">Replication factor A protein 2</fullName>
    </submittedName>
</protein>
<name>A0AAN8RM40_9PEZI</name>
<dbReference type="InterPro" id="IPR036388">
    <property type="entry name" value="WH-like_DNA-bd_sf"/>
</dbReference>
<organism evidence="8 9">
    <name type="scientific">Orbilia javanica</name>
    <dbReference type="NCBI Taxonomy" id="47235"/>
    <lineage>
        <taxon>Eukaryota</taxon>
        <taxon>Fungi</taxon>
        <taxon>Dikarya</taxon>
        <taxon>Ascomycota</taxon>
        <taxon>Pezizomycotina</taxon>
        <taxon>Orbiliomycetes</taxon>
        <taxon>Orbiliales</taxon>
        <taxon>Orbiliaceae</taxon>
        <taxon>Orbilia</taxon>
    </lineage>
</organism>
<dbReference type="SUPFAM" id="SSF50249">
    <property type="entry name" value="Nucleic acid-binding proteins"/>
    <property type="match status" value="1"/>
</dbReference>
<dbReference type="InterPro" id="IPR014646">
    <property type="entry name" value="Rfa2/RPA32"/>
</dbReference>
<keyword evidence="3" id="KW-0235">DNA replication</keyword>
<dbReference type="Pfam" id="PF08784">
    <property type="entry name" value="RPA_C"/>
    <property type="match status" value="1"/>
</dbReference>
<evidence type="ECO:0000313" key="9">
    <source>
        <dbReference type="Proteomes" id="UP001313282"/>
    </source>
</evidence>
<dbReference type="InterPro" id="IPR036390">
    <property type="entry name" value="WH_DNA-bd_sf"/>
</dbReference>
<dbReference type="InterPro" id="IPR014892">
    <property type="entry name" value="RPA_C"/>
</dbReference>
<evidence type="ECO:0000313" key="8">
    <source>
        <dbReference type="EMBL" id="KAK6356232.1"/>
    </source>
</evidence>
<evidence type="ECO:0000256" key="4">
    <source>
        <dbReference type="ARBA" id="ARBA00023125"/>
    </source>
</evidence>
<dbReference type="GO" id="GO:0035861">
    <property type="term" value="C:site of double-strand break"/>
    <property type="evidence" value="ECO:0007669"/>
    <property type="project" value="TreeGrafter"/>
</dbReference>
<dbReference type="AlphaFoldDB" id="A0AAN8RM40"/>
<dbReference type="PANTHER" id="PTHR13989:SF16">
    <property type="entry name" value="REPLICATION PROTEIN A2"/>
    <property type="match status" value="1"/>
</dbReference>
<feature type="domain" description="Replication protein A C-terminal" evidence="7">
    <location>
        <begin position="159"/>
        <end position="269"/>
    </location>
</feature>
<evidence type="ECO:0000256" key="3">
    <source>
        <dbReference type="ARBA" id="ARBA00022705"/>
    </source>
</evidence>
<evidence type="ECO:0000256" key="1">
    <source>
        <dbReference type="ARBA" id="ARBA00004123"/>
    </source>
</evidence>
<dbReference type="PIRSF" id="PIRSF036949">
    <property type="entry name" value="RPA32"/>
    <property type="match status" value="1"/>
</dbReference>
<evidence type="ECO:0000256" key="2">
    <source>
        <dbReference type="ARBA" id="ARBA00007815"/>
    </source>
</evidence>